<evidence type="ECO:0000256" key="1">
    <source>
        <dbReference type="SAM" id="Coils"/>
    </source>
</evidence>
<sequence length="114" mass="13094">MKHTDKFAVLRNKKTGTFINNYKSKTGTFAYSVEYTNDLRRAAKNELKAIENQKEDFEKLANALDCEILVVEAEYTLKTLDGNEPEELTEDIEDAKRKYIEGLLKGLLNDNVED</sequence>
<dbReference type="Proteomes" id="UP001207177">
    <property type="component" value="Unassembled WGS sequence"/>
</dbReference>
<dbReference type="RefSeq" id="WP_268711420.1">
    <property type="nucleotide sequence ID" value="NZ_JAKUVW010000004.1"/>
</dbReference>
<gene>
    <name evidence="2" type="ORF">MK395_05110</name>
</gene>
<feature type="coiled-coil region" evidence="1">
    <location>
        <begin position="33"/>
        <end position="67"/>
    </location>
</feature>
<comment type="caution">
    <text evidence="2">The sequence shown here is derived from an EMBL/GenBank/DDBJ whole genome shotgun (WGS) entry which is preliminary data.</text>
</comment>
<organism evidence="2 3">
    <name type="scientific">Streptococcus oralis</name>
    <dbReference type="NCBI Taxonomy" id="1303"/>
    <lineage>
        <taxon>Bacteria</taxon>
        <taxon>Bacillati</taxon>
        <taxon>Bacillota</taxon>
        <taxon>Bacilli</taxon>
        <taxon>Lactobacillales</taxon>
        <taxon>Streptococcaceae</taxon>
        <taxon>Streptococcus</taxon>
    </lineage>
</organism>
<keyword evidence="1" id="KW-0175">Coiled coil</keyword>
<evidence type="ECO:0000313" key="2">
    <source>
        <dbReference type="EMBL" id="MCY7060179.1"/>
    </source>
</evidence>
<dbReference type="AlphaFoldDB" id="A0AAW5WFZ1"/>
<protein>
    <recommendedName>
        <fullName evidence="4">Phage protein</fullName>
    </recommendedName>
</protein>
<reference evidence="2" key="1">
    <citation type="journal article" date="2022" name="Med Res Arch">
        <title>Genomic identification of streptococcal strains and relation to clinical characteristics. A substudy to The Partial Oral Treatment of Endocarditis (POET) Trial.</title>
        <authorList>
            <person name="Christensen J."/>
            <person name="Jensen C."/>
            <person name="Dargis R."/>
            <person name="Nielsen X."/>
            <person name="Pries- Heje M."/>
            <person name="Wiingaard C."/>
            <person name="Ihlemann N."/>
            <person name="Gill S."/>
            <person name="Bruun N."/>
            <person name="Elming H."/>
            <person name="Povlsen J."/>
            <person name="Madsen T."/>
            <person name="Jensen K."/>
            <person name="Fuursted K."/>
            <person name="Ostergaard L."/>
            <person name="Christiansen U."/>
            <person name="Rosenvinge F."/>
            <person name="Helweg-Larsen J."/>
            <person name="Fosbol E."/>
            <person name="Kober L."/>
            <person name="Torp-Pedersen C."/>
            <person name="Tonder N."/>
            <person name="Moser C."/>
            <person name="Iversen K."/>
            <person name="Bundgaard H."/>
        </authorList>
    </citation>
    <scope>NUCLEOTIDE SEQUENCE</scope>
    <source>
        <strain evidence="2">K16259064</strain>
    </source>
</reference>
<reference evidence="2" key="2">
    <citation type="submission" date="2022-02" db="EMBL/GenBank/DDBJ databases">
        <authorList>
            <person name="Christensen J.J.E."/>
            <person name="Jensen C.S."/>
            <person name="Nielsen X.C."/>
            <person name="Dargis R."/>
        </authorList>
    </citation>
    <scope>NUCLEOTIDE SEQUENCE</scope>
    <source>
        <strain evidence="2">K16259064</strain>
    </source>
</reference>
<name>A0AAW5WFZ1_STROR</name>
<accession>A0AAW5WFZ1</accession>
<evidence type="ECO:0000313" key="3">
    <source>
        <dbReference type="Proteomes" id="UP001207177"/>
    </source>
</evidence>
<evidence type="ECO:0008006" key="4">
    <source>
        <dbReference type="Google" id="ProtNLM"/>
    </source>
</evidence>
<proteinExistence type="predicted"/>
<dbReference type="EMBL" id="JAKUVW010000004">
    <property type="protein sequence ID" value="MCY7060179.1"/>
    <property type="molecule type" value="Genomic_DNA"/>
</dbReference>